<gene>
    <name evidence="1" type="ORF">PACLA_8A079073</name>
</gene>
<dbReference type="EMBL" id="CACRXK020010211">
    <property type="protein sequence ID" value="CAB4018897.1"/>
    <property type="molecule type" value="Genomic_DNA"/>
</dbReference>
<sequence length="122" mass="13125">MGCMFELYNDGRAVNDEEAVEESKIDEEGIMGAAVDRSSYETTVACKTDEVADTDGTAKALVVARFAGGFRGRIPVTGEILLLSSGTFTISWVVMTGSFPRPVTLFLVFNSVIFSTGRLVDV</sequence>
<dbReference type="AlphaFoldDB" id="A0A6S7IMD5"/>
<protein>
    <submittedName>
        <fullName evidence="1">Uncharacterized protein</fullName>
    </submittedName>
</protein>
<proteinExistence type="predicted"/>
<organism evidence="1 2">
    <name type="scientific">Paramuricea clavata</name>
    <name type="common">Red gorgonian</name>
    <name type="synonym">Violescent sea-whip</name>
    <dbReference type="NCBI Taxonomy" id="317549"/>
    <lineage>
        <taxon>Eukaryota</taxon>
        <taxon>Metazoa</taxon>
        <taxon>Cnidaria</taxon>
        <taxon>Anthozoa</taxon>
        <taxon>Octocorallia</taxon>
        <taxon>Malacalcyonacea</taxon>
        <taxon>Plexauridae</taxon>
        <taxon>Paramuricea</taxon>
    </lineage>
</organism>
<name>A0A6S7IMD5_PARCT</name>
<keyword evidence="2" id="KW-1185">Reference proteome</keyword>
<comment type="caution">
    <text evidence="1">The sequence shown here is derived from an EMBL/GenBank/DDBJ whole genome shotgun (WGS) entry which is preliminary data.</text>
</comment>
<accession>A0A6S7IMD5</accession>
<reference evidence="1" key="1">
    <citation type="submission" date="2020-04" db="EMBL/GenBank/DDBJ databases">
        <authorList>
            <person name="Alioto T."/>
            <person name="Alioto T."/>
            <person name="Gomez Garrido J."/>
        </authorList>
    </citation>
    <scope>NUCLEOTIDE SEQUENCE</scope>
    <source>
        <strain evidence="1">A484AB</strain>
    </source>
</reference>
<evidence type="ECO:0000313" key="2">
    <source>
        <dbReference type="Proteomes" id="UP001152795"/>
    </source>
</evidence>
<evidence type="ECO:0000313" key="1">
    <source>
        <dbReference type="EMBL" id="CAB4018897.1"/>
    </source>
</evidence>
<dbReference type="Proteomes" id="UP001152795">
    <property type="component" value="Unassembled WGS sequence"/>
</dbReference>